<feature type="transmembrane region" description="Helical" evidence="2">
    <location>
        <begin position="82"/>
        <end position="101"/>
    </location>
</feature>
<keyword evidence="2" id="KW-1133">Transmembrane helix</keyword>
<dbReference type="EMBL" id="CP012333">
    <property type="protein sequence ID" value="AKU94351.1"/>
    <property type="molecule type" value="Genomic_DNA"/>
</dbReference>
<evidence type="ECO:0000313" key="4">
    <source>
        <dbReference type="Proteomes" id="UP000064967"/>
    </source>
</evidence>
<evidence type="ECO:0000256" key="2">
    <source>
        <dbReference type="SAM" id="Phobius"/>
    </source>
</evidence>
<dbReference type="Proteomes" id="UP000064967">
    <property type="component" value="Chromosome"/>
</dbReference>
<proteinExistence type="predicted"/>
<protein>
    <submittedName>
        <fullName evidence="3">Uncharacterized protein</fullName>
    </submittedName>
</protein>
<accession>A0A0K1PLT3</accession>
<dbReference type="AlphaFoldDB" id="A0A0K1PLT3"/>
<feature type="transmembrane region" description="Helical" evidence="2">
    <location>
        <begin position="113"/>
        <end position="130"/>
    </location>
</feature>
<dbReference type="KEGG" id="llu:AKJ09_01015"/>
<feature type="region of interest" description="Disordered" evidence="1">
    <location>
        <begin position="141"/>
        <end position="207"/>
    </location>
</feature>
<keyword evidence="2" id="KW-0472">Membrane</keyword>
<evidence type="ECO:0000256" key="1">
    <source>
        <dbReference type="SAM" id="MobiDB-lite"/>
    </source>
</evidence>
<sequence length="254" mass="25219">MPMTNEFRQHRTNPRGGARSARASGPCAFALAVVTAMSTVAPRTAHAEEVSPSGKGIAGGALLGGEIVVFGEALFGVRNGWAYALGALGGAAAGGVGGHFIEQGVDDGRVPAYLLAGGLALVIPALVIALDQTRYLPAEGARDDRPVQSLPPSDPGQPGGSAVVGVPSGSTPAGNAPTPGAPQPTSPPPTTPPAGGGGGATPGPQSLINLNEGGFYVGVPVPEVRPVFTAAQAKALAVQNTGSELRFPVVRVQF</sequence>
<keyword evidence="2" id="KW-0812">Transmembrane</keyword>
<feature type="compositionally biased region" description="Low complexity" evidence="1">
    <location>
        <begin position="160"/>
        <end position="178"/>
    </location>
</feature>
<feature type="region of interest" description="Disordered" evidence="1">
    <location>
        <begin position="1"/>
        <end position="22"/>
    </location>
</feature>
<organism evidence="3 4">
    <name type="scientific">Labilithrix luteola</name>
    <dbReference type="NCBI Taxonomy" id="1391654"/>
    <lineage>
        <taxon>Bacteria</taxon>
        <taxon>Pseudomonadati</taxon>
        <taxon>Myxococcota</taxon>
        <taxon>Polyangia</taxon>
        <taxon>Polyangiales</taxon>
        <taxon>Labilitrichaceae</taxon>
        <taxon>Labilithrix</taxon>
    </lineage>
</organism>
<feature type="transmembrane region" description="Helical" evidence="2">
    <location>
        <begin position="57"/>
        <end position="75"/>
    </location>
</feature>
<keyword evidence="4" id="KW-1185">Reference proteome</keyword>
<gene>
    <name evidence="3" type="ORF">AKJ09_01015</name>
</gene>
<name>A0A0K1PLT3_9BACT</name>
<reference evidence="3 4" key="1">
    <citation type="submission" date="2015-08" db="EMBL/GenBank/DDBJ databases">
        <authorList>
            <person name="Babu N.S."/>
            <person name="Beckwith C.J."/>
            <person name="Beseler K.G."/>
            <person name="Brison A."/>
            <person name="Carone J.V."/>
            <person name="Caskin T.P."/>
            <person name="Diamond M."/>
            <person name="Durham M.E."/>
            <person name="Foxe J.M."/>
            <person name="Go M."/>
            <person name="Henderson B.A."/>
            <person name="Jones I.B."/>
            <person name="McGettigan J.A."/>
            <person name="Micheletti S.J."/>
            <person name="Nasrallah M.E."/>
            <person name="Ortiz D."/>
            <person name="Piller C.R."/>
            <person name="Privatt S.R."/>
            <person name="Schneider S.L."/>
            <person name="Sharp S."/>
            <person name="Smith T.C."/>
            <person name="Stanton J.D."/>
            <person name="Ullery H.E."/>
            <person name="Wilson R.J."/>
            <person name="Serrano M.G."/>
            <person name="Buck G."/>
            <person name="Lee V."/>
            <person name="Wang Y."/>
            <person name="Carvalho R."/>
            <person name="Voegtly L."/>
            <person name="Shi R."/>
            <person name="Duckworth R."/>
            <person name="Johnson A."/>
            <person name="Loviza R."/>
            <person name="Walstead R."/>
            <person name="Shah Z."/>
            <person name="Kiflezghi M."/>
            <person name="Wade K."/>
            <person name="Ball S.L."/>
            <person name="Bradley K.W."/>
            <person name="Asai D.J."/>
            <person name="Bowman C.A."/>
            <person name="Russell D.A."/>
            <person name="Pope W.H."/>
            <person name="Jacobs-Sera D."/>
            <person name="Hendrix R.W."/>
            <person name="Hatfull G.F."/>
        </authorList>
    </citation>
    <scope>NUCLEOTIDE SEQUENCE [LARGE SCALE GENOMIC DNA]</scope>
    <source>
        <strain evidence="3 4">DSM 27648</strain>
    </source>
</reference>
<feature type="compositionally biased region" description="Pro residues" evidence="1">
    <location>
        <begin position="179"/>
        <end position="192"/>
    </location>
</feature>
<evidence type="ECO:0000313" key="3">
    <source>
        <dbReference type="EMBL" id="AKU94351.1"/>
    </source>
</evidence>